<dbReference type="EMBL" id="JAFREM010000018">
    <property type="protein sequence ID" value="MBO1306726.1"/>
    <property type="molecule type" value="Genomic_DNA"/>
</dbReference>
<feature type="chain" id="PRO_5047368360" evidence="1">
    <location>
        <begin position="26"/>
        <end position="191"/>
    </location>
</feature>
<feature type="signal peptide" evidence="1">
    <location>
        <begin position="1"/>
        <end position="25"/>
    </location>
</feature>
<keyword evidence="4" id="KW-1185">Reference proteome</keyword>
<dbReference type="Pfam" id="PF13731">
    <property type="entry name" value="WxL"/>
    <property type="match status" value="1"/>
</dbReference>
<dbReference type="InterPro" id="IPR027994">
    <property type="entry name" value="WxL_dom"/>
</dbReference>
<dbReference type="Proteomes" id="UP000664601">
    <property type="component" value="Unassembled WGS sequence"/>
</dbReference>
<comment type="caution">
    <text evidence="3">The sequence shown here is derived from an EMBL/GenBank/DDBJ whole genome shotgun (WGS) entry which is preliminary data.</text>
</comment>
<organism evidence="3 4">
    <name type="scientific">Candidatus Enterococcus moelleringii</name>
    <dbReference type="NCBI Taxonomy" id="2815325"/>
    <lineage>
        <taxon>Bacteria</taxon>
        <taxon>Bacillati</taxon>
        <taxon>Bacillota</taxon>
        <taxon>Bacilli</taxon>
        <taxon>Lactobacillales</taxon>
        <taxon>Enterococcaceae</taxon>
        <taxon>Enterococcus</taxon>
    </lineage>
</organism>
<evidence type="ECO:0000256" key="1">
    <source>
        <dbReference type="SAM" id="SignalP"/>
    </source>
</evidence>
<sequence length="191" mass="19758">MKKAHAAIVCLLLGTTMLGGLSANAAEDKTATGKVTFTRGGDEGNNGLYIESVSDLDFGSQVISIQEQNYMTTGNKFEVVDISGLYSGWNLQVKQGAQFAANGSELNGAELTLTNIASDGTGVGTAPATVASSVKFDSMNQNFPIVSAEANQGKGKWGFDHGSNLEVPASALPNAAEYTTTLTWSLVSGPA</sequence>
<evidence type="ECO:0000259" key="2">
    <source>
        <dbReference type="Pfam" id="PF13731"/>
    </source>
</evidence>
<keyword evidence="1" id="KW-0732">Signal</keyword>
<gene>
    <name evidence="3" type="ORF">JZO70_11170</name>
</gene>
<evidence type="ECO:0000313" key="4">
    <source>
        <dbReference type="Proteomes" id="UP000664601"/>
    </source>
</evidence>
<accession>A0ABS3LAT2</accession>
<reference evidence="3 4" key="1">
    <citation type="submission" date="2021-03" db="EMBL/GenBank/DDBJ databases">
        <title>Enterococcal diversity collection.</title>
        <authorList>
            <person name="Gilmore M.S."/>
            <person name="Schwartzman J."/>
            <person name="Van Tyne D."/>
            <person name="Martin M."/>
            <person name="Earl A.M."/>
            <person name="Manson A.L."/>
            <person name="Straub T."/>
            <person name="Salamzade R."/>
            <person name="Saavedra J."/>
            <person name="Lebreton F."/>
            <person name="Prichula J."/>
            <person name="Schaufler K."/>
            <person name="Gaca A."/>
            <person name="Sgardioli B."/>
            <person name="Wagenaar J."/>
            <person name="Strong T."/>
        </authorList>
    </citation>
    <scope>NUCLEOTIDE SEQUENCE [LARGE SCALE GENOMIC DNA]</scope>
    <source>
        <strain evidence="3 4">669A</strain>
    </source>
</reference>
<proteinExistence type="predicted"/>
<feature type="domain" description="WxL" evidence="2">
    <location>
        <begin position="42"/>
        <end position="190"/>
    </location>
</feature>
<dbReference type="RefSeq" id="WP_207673657.1">
    <property type="nucleotide sequence ID" value="NZ_JAFREM010000018.1"/>
</dbReference>
<name>A0ABS3LAT2_9ENTE</name>
<evidence type="ECO:0000313" key="3">
    <source>
        <dbReference type="EMBL" id="MBO1306726.1"/>
    </source>
</evidence>
<protein>
    <submittedName>
        <fullName evidence="3">WxL domain-containing protein</fullName>
    </submittedName>
</protein>